<feature type="binding site" evidence="2">
    <location>
        <position position="94"/>
    </location>
    <ligand>
        <name>Mg(2+)</name>
        <dbReference type="ChEBI" id="CHEBI:18420"/>
        <label>1</label>
        <note>catalytic</note>
    </ligand>
</feature>
<dbReference type="AlphaFoldDB" id="A0A285UL38"/>
<feature type="binding site" evidence="2">
    <location>
        <position position="71"/>
    </location>
    <ligand>
        <name>Mg(2+)</name>
        <dbReference type="ChEBI" id="CHEBI:18420"/>
        <label>1</label>
        <note>catalytic</note>
    </ligand>
</feature>
<dbReference type="GO" id="GO:0008934">
    <property type="term" value="F:inositol monophosphate 1-phosphatase activity"/>
    <property type="evidence" value="ECO:0007669"/>
    <property type="project" value="TreeGrafter"/>
</dbReference>
<evidence type="ECO:0000313" key="4">
    <source>
        <dbReference type="Proteomes" id="UP000219167"/>
    </source>
</evidence>
<evidence type="ECO:0000256" key="1">
    <source>
        <dbReference type="ARBA" id="ARBA00009759"/>
    </source>
</evidence>
<feature type="binding site" evidence="2">
    <location>
        <position position="96"/>
    </location>
    <ligand>
        <name>Mg(2+)</name>
        <dbReference type="ChEBI" id="CHEBI:18420"/>
        <label>1</label>
        <note>catalytic</note>
    </ligand>
</feature>
<feature type="binding site" evidence="2">
    <location>
        <position position="97"/>
    </location>
    <ligand>
        <name>Mg(2+)</name>
        <dbReference type="ChEBI" id="CHEBI:18420"/>
        <label>1</label>
        <note>catalytic</note>
    </ligand>
</feature>
<dbReference type="PANTHER" id="PTHR20854">
    <property type="entry name" value="INOSITOL MONOPHOSPHATASE"/>
    <property type="match status" value="1"/>
</dbReference>
<dbReference type="GO" id="GO:0006020">
    <property type="term" value="P:inositol metabolic process"/>
    <property type="evidence" value="ECO:0007669"/>
    <property type="project" value="TreeGrafter"/>
</dbReference>
<dbReference type="InterPro" id="IPR000760">
    <property type="entry name" value="Inositol_monophosphatase-like"/>
</dbReference>
<reference evidence="3 4" key="1">
    <citation type="submission" date="2017-08" db="EMBL/GenBank/DDBJ databases">
        <authorList>
            <person name="de Groot N.N."/>
        </authorList>
    </citation>
    <scope>NUCLEOTIDE SEQUENCE [LARGE SCALE GENOMIC DNA]</scope>
    <source>
        <strain evidence="3 4">JC85</strain>
    </source>
</reference>
<keyword evidence="2" id="KW-0479">Metal-binding</keyword>
<dbReference type="Pfam" id="PF00459">
    <property type="entry name" value="Inositol_P"/>
    <property type="match status" value="1"/>
</dbReference>
<evidence type="ECO:0000313" key="3">
    <source>
        <dbReference type="EMBL" id="SOC42615.1"/>
    </source>
</evidence>
<gene>
    <name evidence="3" type="ORF">SAMN05892877_11090</name>
</gene>
<organism evidence="3 4">
    <name type="scientific">Rhizobium subbaraonis</name>
    <dbReference type="NCBI Taxonomy" id="908946"/>
    <lineage>
        <taxon>Bacteria</taxon>
        <taxon>Pseudomonadati</taxon>
        <taxon>Pseudomonadota</taxon>
        <taxon>Alphaproteobacteria</taxon>
        <taxon>Hyphomicrobiales</taxon>
        <taxon>Rhizobiaceae</taxon>
        <taxon>Rhizobium/Agrobacterium group</taxon>
        <taxon>Rhizobium</taxon>
    </lineage>
</organism>
<dbReference type="RefSeq" id="WP_097140951.1">
    <property type="nucleotide sequence ID" value="NZ_OBQD01000010.1"/>
</dbReference>
<dbReference type="EMBL" id="OBQD01000010">
    <property type="protein sequence ID" value="SOC42615.1"/>
    <property type="molecule type" value="Genomic_DNA"/>
</dbReference>
<protein>
    <submittedName>
        <fullName evidence="3">Fructose-1,6-bisphosphatase/inositol monophosphatase family enzyme</fullName>
    </submittedName>
</protein>
<dbReference type="SUPFAM" id="SSF56655">
    <property type="entry name" value="Carbohydrate phosphatase"/>
    <property type="match status" value="1"/>
</dbReference>
<dbReference type="PRINTS" id="PR00377">
    <property type="entry name" value="IMPHPHTASES"/>
</dbReference>
<dbReference type="OrthoDB" id="9785695at2"/>
<comment type="similarity">
    <text evidence="1">Belongs to the inositol monophosphatase superfamily.</text>
</comment>
<keyword evidence="4" id="KW-1185">Reference proteome</keyword>
<evidence type="ECO:0000256" key="2">
    <source>
        <dbReference type="PIRSR" id="PIRSR600760-2"/>
    </source>
</evidence>
<dbReference type="PANTHER" id="PTHR20854:SF4">
    <property type="entry name" value="INOSITOL-1-MONOPHOSPHATASE-RELATED"/>
    <property type="match status" value="1"/>
</dbReference>
<keyword evidence="2" id="KW-0460">Magnesium</keyword>
<proteinExistence type="inferred from homology"/>
<dbReference type="Gene3D" id="3.30.540.10">
    <property type="entry name" value="Fructose-1,6-Bisphosphatase, subunit A, domain 1"/>
    <property type="match status" value="1"/>
</dbReference>
<name>A0A285UL38_9HYPH</name>
<dbReference type="Proteomes" id="UP000219167">
    <property type="component" value="Unassembled WGS sequence"/>
</dbReference>
<dbReference type="GO" id="GO:0046872">
    <property type="term" value="F:metal ion binding"/>
    <property type="evidence" value="ECO:0007669"/>
    <property type="project" value="UniProtKB-KW"/>
</dbReference>
<comment type="cofactor">
    <cofactor evidence="2">
        <name>Mg(2+)</name>
        <dbReference type="ChEBI" id="CHEBI:18420"/>
    </cofactor>
</comment>
<dbReference type="Gene3D" id="3.40.190.80">
    <property type="match status" value="1"/>
</dbReference>
<sequence length="275" mass="29248">MTINFDINALAFLLSSAAEAEIRPRFRALGKDDIREKTSAIDLVTEADVAAERFIKAGMDAVLPGALFIGEESVAADPALLPKLADADLAVIVDPIDGTFNFAAGVPLFGVMASVVSGGETIAGVIYDPMGDDFVLAEKGAGAWQTGGHRPAARLKAADAVPLAEMTGMASTGFLPADKRAGIMANLAKVAFASNYRCAAHEYRTFAAGHVHFLMYNKLMPWDHLAGTLISQEAGAHAARFDGSPYLPRHVEGGLLIAPDKDSWEMMRREVFVLD</sequence>
<accession>A0A285UL38</accession>
<feature type="binding site" evidence="2">
    <location>
        <position position="223"/>
    </location>
    <ligand>
        <name>Mg(2+)</name>
        <dbReference type="ChEBI" id="CHEBI:18420"/>
        <label>1</label>
        <note>catalytic</note>
    </ligand>
</feature>
<dbReference type="GO" id="GO:0007165">
    <property type="term" value="P:signal transduction"/>
    <property type="evidence" value="ECO:0007669"/>
    <property type="project" value="TreeGrafter"/>
</dbReference>